<feature type="signal peptide" evidence="1">
    <location>
        <begin position="1"/>
        <end position="27"/>
    </location>
</feature>
<name>A0ABV7YGJ7_9ACTN</name>
<comment type="caution">
    <text evidence="2">The sequence shown here is derived from an EMBL/GenBank/DDBJ whole genome shotgun (WGS) entry which is preliminary data.</text>
</comment>
<proteinExistence type="predicted"/>
<dbReference type="SUPFAM" id="SSF63829">
    <property type="entry name" value="Calcium-dependent phosphotriesterase"/>
    <property type="match status" value="1"/>
</dbReference>
<dbReference type="InterPro" id="IPR011042">
    <property type="entry name" value="6-blade_b-propeller_TolB-like"/>
</dbReference>
<evidence type="ECO:0000256" key="1">
    <source>
        <dbReference type="SAM" id="SignalP"/>
    </source>
</evidence>
<reference evidence="3" key="1">
    <citation type="journal article" date="2019" name="Int. J. Syst. Evol. Microbiol.">
        <title>The Global Catalogue of Microorganisms (GCM) 10K type strain sequencing project: providing services to taxonomists for standard genome sequencing and annotation.</title>
        <authorList>
            <consortium name="The Broad Institute Genomics Platform"/>
            <consortium name="The Broad Institute Genome Sequencing Center for Infectious Disease"/>
            <person name="Wu L."/>
            <person name="Ma J."/>
        </authorList>
    </citation>
    <scope>NUCLEOTIDE SEQUENCE [LARGE SCALE GENOMIC DNA]</scope>
    <source>
        <strain evidence="3">CGMCC 4.7241</strain>
    </source>
</reference>
<keyword evidence="1" id="KW-0732">Signal</keyword>
<evidence type="ECO:0000313" key="2">
    <source>
        <dbReference type="EMBL" id="MFC3764077.1"/>
    </source>
</evidence>
<dbReference type="Gene3D" id="2.120.10.30">
    <property type="entry name" value="TolB, C-terminal domain"/>
    <property type="match status" value="1"/>
</dbReference>
<dbReference type="EMBL" id="JBHRZH010000022">
    <property type="protein sequence ID" value="MFC3764077.1"/>
    <property type="molecule type" value="Genomic_DNA"/>
</dbReference>
<accession>A0ABV7YGJ7</accession>
<gene>
    <name evidence="2" type="ORF">ACFOUW_24800</name>
</gene>
<organism evidence="2 3">
    <name type="scientific">Tenggerimyces flavus</name>
    <dbReference type="NCBI Taxonomy" id="1708749"/>
    <lineage>
        <taxon>Bacteria</taxon>
        <taxon>Bacillati</taxon>
        <taxon>Actinomycetota</taxon>
        <taxon>Actinomycetes</taxon>
        <taxon>Propionibacteriales</taxon>
        <taxon>Nocardioidaceae</taxon>
        <taxon>Tenggerimyces</taxon>
    </lineage>
</organism>
<dbReference type="Proteomes" id="UP001595699">
    <property type="component" value="Unassembled WGS sequence"/>
</dbReference>
<feature type="chain" id="PRO_5046005813" evidence="1">
    <location>
        <begin position="28"/>
        <end position="314"/>
    </location>
</feature>
<sequence length="314" mass="33877">MLRRRYLLPLVALAALGLAVPTTAANAAPQHESHQSFPKEFPLPNAFLPEGIAIGPGATAYFGSRADGDVYRVDLRTGRGKVFSQGPGTPSIGLKSDGKRWLFIAGGPAGNGRVVDLRSGKIVASYQFTTETATFVNDVVLTKDAAWFTDSQRAVLYKVPLRHGKLPKQRDVKTLPLSGDYVHTPGFNANGIAQTPDRKALLIVQSNTGTLFRVNPRTGVATTVDLGGESVSAGDGLLVLDRTLYVVRNQLNLVAVFKLDKSGREGKLVKNITDPRFDIPTTVAAFGHRLYLPNARFNTPPTPDTTYNAVAVRR</sequence>
<evidence type="ECO:0000313" key="3">
    <source>
        <dbReference type="Proteomes" id="UP001595699"/>
    </source>
</evidence>
<protein>
    <submittedName>
        <fullName evidence="2">SMP-30/gluconolactonase/LRE family protein</fullName>
    </submittedName>
</protein>
<dbReference type="RefSeq" id="WP_205116068.1">
    <property type="nucleotide sequence ID" value="NZ_JAFBCM010000001.1"/>
</dbReference>
<keyword evidence="3" id="KW-1185">Reference proteome</keyword>